<evidence type="ECO:0000313" key="10">
    <source>
        <dbReference type="Proteomes" id="UP001211907"/>
    </source>
</evidence>
<keyword evidence="4" id="KW-0554">One-carbon metabolism</keyword>
<protein>
    <recommendedName>
        <fullName evidence="3">Dihydrofolate reductase</fullName>
        <ecNumber evidence="2">1.5.1.3</ecNumber>
    </recommendedName>
</protein>
<dbReference type="InterPro" id="IPR012259">
    <property type="entry name" value="DHFR"/>
</dbReference>
<comment type="similarity">
    <text evidence="7">Belongs to the dihydrofolate reductase family.</text>
</comment>
<proteinExistence type="inferred from homology"/>
<dbReference type="EC" id="1.5.1.3" evidence="2"/>
<dbReference type="Gene3D" id="3.40.430.10">
    <property type="entry name" value="Dihydrofolate Reductase, subunit A"/>
    <property type="match status" value="1"/>
</dbReference>
<dbReference type="CDD" id="cd00209">
    <property type="entry name" value="DHFR"/>
    <property type="match status" value="1"/>
</dbReference>
<dbReference type="PROSITE" id="PS00075">
    <property type="entry name" value="DHFR_1"/>
    <property type="match status" value="1"/>
</dbReference>
<evidence type="ECO:0000256" key="6">
    <source>
        <dbReference type="ARBA" id="ARBA00023002"/>
    </source>
</evidence>
<organism evidence="9 10">
    <name type="scientific">Physocladia obscura</name>
    <dbReference type="NCBI Taxonomy" id="109957"/>
    <lineage>
        <taxon>Eukaryota</taxon>
        <taxon>Fungi</taxon>
        <taxon>Fungi incertae sedis</taxon>
        <taxon>Chytridiomycota</taxon>
        <taxon>Chytridiomycota incertae sedis</taxon>
        <taxon>Chytridiomycetes</taxon>
        <taxon>Chytridiales</taxon>
        <taxon>Chytriomycetaceae</taxon>
        <taxon>Physocladia</taxon>
    </lineage>
</organism>
<evidence type="ECO:0000259" key="8">
    <source>
        <dbReference type="PROSITE" id="PS51330"/>
    </source>
</evidence>
<evidence type="ECO:0000313" key="9">
    <source>
        <dbReference type="EMBL" id="KAJ3123180.1"/>
    </source>
</evidence>
<dbReference type="PANTHER" id="PTHR48069:SF3">
    <property type="entry name" value="DIHYDROFOLATE REDUCTASE"/>
    <property type="match status" value="1"/>
</dbReference>
<dbReference type="GO" id="GO:0005739">
    <property type="term" value="C:mitochondrion"/>
    <property type="evidence" value="ECO:0007669"/>
    <property type="project" value="TreeGrafter"/>
</dbReference>
<evidence type="ECO:0000256" key="2">
    <source>
        <dbReference type="ARBA" id="ARBA00012856"/>
    </source>
</evidence>
<dbReference type="EMBL" id="JADGJH010000755">
    <property type="protein sequence ID" value="KAJ3123180.1"/>
    <property type="molecule type" value="Genomic_DNA"/>
</dbReference>
<dbReference type="GO" id="GO:0046452">
    <property type="term" value="P:dihydrofolate metabolic process"/>
    <property type="evidence" value="ECO:0007669"/>
    <property type="project" value="TreeGrafter"/>
</dbReference>
<evidence type="ECO:0000256" key="4">
    <source>
        <dbReference type="ARBA" id="ARBA00022563"/>
    </source>
</evidence>
<dbReference type="AlphaFoldDB" id="A0AAD5T0U7"/>
<reference evidence="9" key="1">
    <citation type="submission" date="2020-05" db="EMBL/GenBank/DDBJ databases">
        <title>Phylogenomic resolution of chytrid fungi.</title>
        <authorList>
            <person name="Stajich J.E."/>
            <person name="Amses K."/>
            <person name="Simmons R."/>
            <person name="Seto K."/>
            <person name="Myers J."/>
            <person name="Bonds A."/>
            <person name="Quandt C.A."/>
            <person name="Barry K."/>
            <person name="Liu P."/>
            <person name="Grigoriev I."/>
            <person name="Longcore J.E."/>
            <person name="James T.Y."/>
        </authorList>
    </citation>
    <scope>NUCLEOTIDE SEQUENCE</scope>
    <source>
        <strain evidence="9">JEL0513</strain>
    </source>
</reference>
<keyword evidence="5" id="KW-0521">NADP</keyword>
<dbReference type="PANTHER" id="PTHR48069">
    <property type="entry name" value="DIHYDROFOLATE REDUCTASE"/>
    <property type="match status" value="1"/>
</dbReference>
<dbReference type="Proteomes" id="UP001211907">
    <property type="component" value="Unassembled WGS sequence"/>
</dbReference>
<dbReference type="GO" id="GO:0004146">
    <property type="term" value="F:dihydrofolate reductase activity"/>
    <property type="evidence" value="ECO:0007669"/>
    <property type="project" value="UniProtKB-EC"/>
</dbReference>
<evidence type="ECO:0000256" key="5">
    <source>
        <dbReference type="ARBA" id="ARBA00022857"/>
    </source>
</evidence>
<dbReference type="InterPro" id="IPR001796">
    <property type="entry name" value="DHFR_dom"/>
</dbReference>
<comment type="pathway">
    <text evidence="1">Cofactor biosynthesis; tetrahydrofolate biosynthesis; 5,6,7,8-tetrahydrofolate from 7,8-dihydrofolate: step 1/1.</text>
</comment>
<dbReference type="GO" id="GO:0046654">
    <property type="term" value="P:tetrahydrofolate biosynthetic process"/>
    <property type="evidence" value="ECO:0007669"/>
    <property type="project" value="InterPro"/>
</dbReference>
<keyword evidence="6" id="KW-0560">Oxidoreductase</keyword>
<evidence type="ECO:0000256" key="3">
    <source>
        <dbReference type="ARBA" id="ARBA00018886"/>
    </source>
</evidence>
<sequence length="253" mass="28005">MTVPTTKAHLVVAAAEHNAGIGVNGALPWRLKADMRYFARLTSSAITASFPIPASHHQSQPSLYSPPMNIVIMGRRTWESVPLKFRPLKGRINIILSRNSSFKSQNPDLTVFSTLDDALAHARSLLQLTTVQNPQTQTTLIPRIFIIGGASVYTETIARPDCGYIYLTSVKLPADKLANTTFDVFMPPLTTTASLSTDANGIGQFRRLATDEIINNEYVVPKAVAEVCFKENSLCVFEDGYDYEYQVYEKLSE</sequence>
<evidence type="ECO:0000256" key="1">
    <source>
        <dbReference type="ARBA" id="ARBA00004903"/>
    </source>
</evidence>
<dbReference type="InterPro" id="IPR017925">
    <property type="entry name" value="DHFR_CS"/>
</dbReference>
<keyword evidence="10" id="KW-1185">Reference proteome</keyword>
<dbReference type="PRINTS" id="PR00070">
    <property type="entry name" value="DHFR"/>
</dbReference>
<accession>A0AAD5T0U7</accession>
<name>A0AAD5T0U7_9FUNG</name>
<dbReference type="Pfam" id="PF00186">
    <property type="entry name" value="DHFR_1"/>
    <property type="match status" value="2"/>
</dbReference>
<dbReference type="GO" id="GO:0046655">
    <property type="term" value="P:folic acid metabolic process"/>
    <property type="evidence" value="ECO:0007669"/>
    <property type="project" value="TreeGrafter"/>
</dbReference>
<dbReference type="GO" id="GO:0050661">
    <property type="term" value="F:NADP binding"/>
    <property type="evidence" value="ECO:0007669"/>
    <property type="project" value="InterPro"/>
</dbReference>
<gene>
    <name evidence="9" type="ORF">HK100_011692</name>
</gene>
<feature type="domain" description="DHFR" evidence="8">
    <location>
        <begin position="7"/>
        <end position="250"/>
    </location>
</feature>
<dbReference type="InterPro" id="IPR024072">
    <property type="entry name" value="DHFR-like_dom_sf"/>
</dbReference>
<dbReference type="GO" id="GO:0006730">
    <property type="term" value="P:one-carbon metabolic process"/>
    <property type="evidence" value="ECO:0007669"/>
    <property type="project" value="UniProtKB-KW"/>
</dbReference>
<dbReference type="PROSITE" id="PS51330">
    <property type="entry name" value="DHFR_2"/>
    <property type="match status" value="1"/>
</dbReference>
<dbReference type="SUPFAM" id="SSF53597">
    <property type="entry name" value="Dihydrofolate reductase-like"/>
    <property type="match status" value="1"/>
</dbReference>
<comment type="caution">
    <text evidence="9">The sequence shown here is derived from an EMBL/GenBank/DDBJ whole genome shotgun (WGS) entry which is preliminary data.</text>
</comment>
<evidence type="ECO:0000256" key="7">
    <source>
        <dbReference type="RuleBase" id="RU004474"/>
    </source>
</evidence>